<keyword evidence="1" id="KW-0472">Membrane</keyword>
<keyword evidence="1" id="KW-0812">Transmembrane</keyword>
<dbReference type="EMBL" id="CP022129">
    <property type="protein sequence ID" value="ASF48036.1"/>
    <property type="molecule type" value="Genomic_DNA"/>
</dbReference>
<organism evidence="2 3">
    <name type="scientific">Methylovulum psychrotolerans</name>
    <dbReference type="NCBI Taxonomy" id="1704499"/>
    <lineage>
        <taxon>Bacteria</taxon>
        <taxon>Pseudomonadati</taxon>
        <taxon>Pseudomonadota</taxon>
        <taxon>Gammaproteobacteria</taxon>
        <taxon>Methylococcales</taxon>
        <taxon>Methylococcaceae</taxon>
        <taxon>Methylovulum</taxon>
    </lineage>
</organism>
<gene>
    <name evidence="2" type="ORF">CEK71_19275</name>
</gene>
<evidence type="ECO:0000313" key="2">
    <source>
        <dbReference type="EMBL" id="ASF48036.1"/>
    </source>
</evidence>
<name>A0A1Z4C3A3_9GAMM</name>
<dbReference type="AlphaFoldDB" id="A0A1Z4C3A3"/>
<accession>A0A1Z4C3A3</accession>
<dbReference type="KEGG" id="mpsy:CEK71_19275"/>
<keyword evidence="3" id="KW-1185">Reference proteome</keyword>
<reference evidence="2 3" key="1">
    <citation type="submission" date="2017-06" db="EMBL/GenBank/DDBJ databases">
        <title>Genome Sequencing of the methanotroph Methylovulum psychrotolerants str. HV10-M2 isolated from a high-altitude environment.</title>
        <authorList>
            <person name="Mateos-Rivera A."/>
        </authorList>
    </citation>
    <scope>NUCLEOTIDE SEQUENCE [LARGE SCALE GENOMIC DNA]</scope>
    <source>
        <strain evidence="2 3">HV10_M2</strain>
    </source>
</reference>
<dbReference type="Proteomes" id="UP000197019">
    <property type="component" value="Chromosome"/>
</dbReference>
<proteinExistence type="predicted"/>
<feature type="transmembrane region" description="Helical" evidence="1">
    <location>
        <begin position="79"/>
        <end position="99"/>
    </location>
</feature>
<sequence length="137" mass="15107">MMRLGYCVCPHCGRATTVTGRFGTALQCRCGAWLPPALLDRVRHYWLVQIALAFGGAALLFAVAVFFPDLPRGPWQRLFSPLVQGPAISAFLLSYLVLVCHKRRCGHDRGIYRAFLGAVLLMASGFLAALVRAFIRV</sequence>
<evidence type="ECO:0000313" key="3">
    <source>
        <dbReference type="Proteomes" id="UP000197019"/>
    </source>
</evidence>
<dbReference type="OrthoDB" id="9976188at2"/>
<evidence type="ECO:0000256" key="1">
    <source>
        <dbReference type="SAM" id="Phobius"/>
    </source>
</evidence>
<feature type="transmembrane region" description="Helical" evidence="1">
    <location>
        <begin position="45"/>
        <end position="67"/>
    </location>
</feature>
<keyword evidence="1" id="KW-1133">Transmembrane helix</keyword>
<feature type="transmembrane region" description="Helical" evidence="1">
    <location>
        <begin position="111"/>
        <end position="135"/>
    </location>
</feature>
<protein>
    <submittedName>
        <fullName evidence="2">Uncharacterized protein</fullName>
    </submittedName>
</protein>
<dbReference type="RefSeq" id="WP_088620906.1">
    <property type="nucleotide sequence ID" value="NZ_CP022129.1"/>
</dbReference>